<dbReference type="EMBL" id="JEMT01014937">
    <property type="protein sequence ID" value="EXX72956.1"/>
    <property type="molecule type" value="Genomic_DNA"/>
</dbReference>
<accession>A0A015LJV0</accession>
<dbReference type="HOGENOM" id="CLU_2997668_0_0_1"/>
<reference evidence="1 2" key="1">
    <citation type="submission" date="2014-02" db="EMBL/GenBank/DDBJ databases">
        <title>Single nucleus genome sequencing reveals high similarity among nuclei of an endomycorrhizal fungus.</title>
        <authorList>
            <person name="Lin K."/>
            <person name="Geurts R."/>
            <person name="Zhang Z."/>
            <person name="Limpens E."/>
            <person name="Saunders D.G."/>
            <person name="Mu D."/>
            <person name="Pang E."/>
            <person name="Cao H."/>
            <person name="Cha H."/>
            <person name="Lin T."/>
            <person name="Zhou Q."/>
            <person name="Shang Y."/>
            <person name="Li Y."/>
            <person name="Ivanov S."/>
            <person name="Sharma T."/>
            <person name="Velzen R.V."/>
            <person name="Ruijter N.D."/>
            <person name="Aanen D.K."/>
            <person name="Win J."/>
            <person name="Kamoun S."/>
            <person name="Bisseling T."/>
            <person name="Huang S."/>
        </authorList>
    </citation>
    <scope>NUCLEOTIDE SEQUENCE [LARGE SCALE GENOMIC DNA]</scope>
    <source>
        <strain evidence="2">DAOM197198w</strain>
    </source>
</reference>
<organism evidence="1 2">
    <name type="scientific">Rhizophagus irregularis (strain DAOM 197198w)</name>
    <name type="common">Glomus intraradices</name>
    <dbReference type="NCBI Taxonomy" id="1432141"/>
    <lineage>
        <taxon>Eukaryota</taxon>
        <taxon>Fungi</taxon>
        <taxon>Fungi incertae sedis</taxon>
        <taxon>Mucoromycota</taxon>
        <taxon>Glomeromycotina</taxon>
        <taxon>Glomeromycetes</taxon>
        <taxon>Glomerales</taxon>
        <taxon>Glomeraceae</taxon>
        <taxon>Rhizophagus</taxon>
    </lineage>
</organism>
<gene>
    <name evidence="1" type="ORF">RirG_064620</name>
</gene>
<name>A0A015LJV0_RHIIW</name>
<evidence type="ECO:0000313" key="2">
    <source>
        <dbReference type="Proteomes" id="UP000022910"/>
    </source>
</evidence>
<dbReference type="AlphaFoldDB" id="A0A015LJV0"/>
<evidence type="ECO:0000313" key="1">
    <source>
        <dbReference type="EMBL" id="EXX72956.1"/>
    </source>
</evidence>
<protein>
    <submittedName>
        <fullName evidence="1">Uncharacterized protein</fullName>
    </submittedName>
</protein>
<keyword evidence="2" id="KW-1185">Reference proteome</keyword>
<sequence length="57" mass="6664">MGKEFDYSSRLAYSNTSDDTKELEYRPQLTCYERYSRSKKLKPALKLPDDGQVIGRD</sequence>
<proteinExistence type="predicted"/>
<dbReference type="Proteomes" id="UP000022910">
    <property type="component" value="Unassembled WGS sequence"/>
</dbReference>
<comment type="caution">
    <text evidence="1">The sequence shown here is derived from an EMBL/GenBank/DDBJ whole genome shotgun (WGS) entry which is preliminary data.</text>
</comment>